<feature type="transmembrane region" description="Helical" evidence="5">
    <location>
        <begin position="183"/>
        <end position="204"/>
    </location>
</feature>
<dbReference type="Pfam" id="PF01699">
    <property type="entry name" value="Na_Ca_ex"/>
    <property type="match status" value="2"/>
</dbReference>
<feature type="transmembrane region" description="Helical" evidence="5">
    <location>
        <begin position="309"/>
        <end position="330"/>
    </location>
</feature>
<dbReference type="EMBL" id="GU567984">
    <property type="protein sequence ID" value="ADI22407.1"/>
    <property type="molecule type" value="Genomic_DNA"/>
</dbReference>
<name>E7C4N3_9BACT</name>
<protein>
    <submittedName>
        <fullName evidence="7">Ca2+/Na+ antiporter</fullName>
    </submittedName>
</protein>
<evidence type="ECO:0000256" key="2">
    <source>
        <dbReference type="ARBA" id="ARBA00022692"/>
    </source>
</evidence>
<feature type="transmembrane region" description="Helical" evidence="5">
    <location>
        <begin position="216"/>
        <end position="240"/>
    </location>
</feature>
<comment type="subcellular location">
    <subcellularLocation>
        <location evidence="1">Membrane</location>
        <topology evidence="1">Multi-pass membrane protein</topology>
    </subcellularLocation>
</comment>
<keyword evidence="2 5" id="KW-0812">Transmembrane</keyword>
<evidence type="ECO:0000256" key="1">
    <source>
        <dbReference type="ARBA" id="ARBA00004141"/>
    </source>
</evidence>
<feature type="domain" description="Sodium/calcium exchanger membrane region" evidence="6">
    <location>
        <begin position="182"/>
        <end position="323"/>
    </location>
</feature>
<evidence type="ECO:0000313" key="7">
    <source>
        <dbReference type="EMBL" id="ADI22407.1"/>
    </source>
</evidence>
<dbReference type="GO" id="GO:0005886">
    <property type="term" value="C:plasma membrane"/>
    <property type="evidence" value="ECO:0007669"/>
    <property type="project" value="TreeGrafter"/>
</dbReference>
<dbReference type="InterPro" id="IPR004837">
    <property type="entry name" value="NaCa_Exmemb"/>
</dbReference>
<dbReference type="PANTHER" id="PTHR10846:SF8">
    <property type="entry name" value="INNER MEMBRANE PROTEIN YRBG"/>
    <property type="match status" value="1"/>
</dbReference>
<keyword evidence="3 5" id="KW-1133">Transmembrane helix</keyword>
<accession>E7C4N3</accession>
<dbReference type="Gene3D" id="1.20.1420.30">
    <property type="entry name" value="NCX, central ion-binding region"/>
    <property type="match status" value="1"/>
</dbReference>
<dbReference type="GO" id="GO:0006874">
    <property type="term" value="P:intracellular calcium ion homeostasis"/>
    <property type="evidence" value="ECO:0007669"/>
    <property type="project" value="TreeGrafter"/>
</dbReference>
<dbReference type="AlphaFoldDB" id="E7C4N3"/>
<evidence type="ECO:0000256" key="3">
    <source>
        <dbReference type="ARBA" id="ARBA00022989"/>
    </source>
</evidence>
<reference evidence="7" key="1">
    <citation type="submission" date="2010-01" db="EMBL/GenBank/DDBJ databases">
        <title>Genome fragments of uncultured bacteria from the North Pacific subtropical Gyre.</title>
        <authorList>
            <person name="Pham V.D."/>
            <person name="Delong E.F."/>
        </authorList>
    </citation>
    <scope>NUCLEOTIDE SEQUENCE</scope>
</reference>
<feature type="transmembrane region" description="Helical" evidence="5">
    <location>
        <begin position="252"/>
        <end position="272"/>
    </location>
</feature>
<keyword evidence="4 5" id="KW-0472">Membrane</keyword>
<evidence type="ECO:0000259" key="6">
    <source>
        <dbReference type="Pfam" id="PF01699"/>
    </source>
</evidence>
<proteinExistence type="predicted"/>
<dbReference type="PANTHER" id="PTHR10846">
    <property type="entry name" value="SODIUM/POTASSIUM/CALCIUM EXCHANGER"/>
    <property type="match status" value="1"/>
</dbReference>
<dbReference type="GO" id="GO:0008273">
    <property type="term" value="F:calcium, potassium:sodium antiporter activity"/>
    <property type="evidence" value="ECO:0007669"/>
    <property type="project" value="TreeGrafter"/>
</dbReference>
<dbReference type="GO" id="GO:0005262">
    <property type="term" value="F:calcium channel activity"/>
    <property type="evidence" value="ECO:0007669"/>
    <property type="project" value="TreeGrafter"/>
</dbReference>
<feature type="transmembrane region" description="Helical" evidence="5">
    <location>
        <begin position="128"/>
        <end position="146"/>
    </location>
</feature>
<feature type="transmembrane region" description="Helical" evidence="5">
    <location>
        <begin position="278"/>
        <end position="297"/>
    </location>
</feature>
<dbReference type="InterPro" id="IPR004481">
    <property type="entry name" value="K/Na/Ca-exchanger"/>
</dbReference>
<organism evidence="7">
    <name type="scientific">uncultured Planctomycetales bacterium HF0500_02G17</name>
    <dbReference type="NCBI Taxonomy" id="723608"/>
    <lineage>
        <taxon>Bacteria</taxon>
        <taxon>Pseudomonadati</taxon>
        <taxon>Planctomycetota</taxon>
        <taxon>Planctomycetia</taxon>
        <taxon>Planctomycetales</taxon>
        <taxon>environmental samples</taxon>
    </lineage>
</organism>
<feature type="transmembrane region" description="Helical" evidence="5">
    <location>
        <begin position="78"/>
        <end position="98"/>
    </location>
</feature>
<feature type="domain" description="Sodium/calcium exchanger membrane region" evidence="6">
    <location>
        <begin position="7"/>
        <end position="142"/>
    </location>
</feature>
<dbReference type="NCBIfam" id="TIGR00367">
    <property type="entry name" value="calcium/sodium antiporter"/>
    <property type="match status" value="1"/>
</dbReference>
<evidence type="ECO:0000256" key="5">
    <source>
        <dbReference type="SAM" id="Phobius"/>
    </source>
</evidence>
<evidence type="ECO:0000256" key="4">
    <source>
        <dbReference type="ARBA" id="ARBA00023136"/>
    </source>
</evidence>
<feature type="transmembrane region" description="Helical" evidence="5">
    <location>
        <begin position="105"/>
        <end position="122"/>
    </location>
</feature>
<dbReference type="InterPro" id="IPR044880">
    <property type="entry name" value="NCX_ion-bd_dom_sf"/>
</dbReference>
<sequence>MLGDLSLILVALLVLTLGAEMLVRGAIAIARRLGVSGFFIGLTIVGFGTSTPELCTSLVAAARGEGDIGVGNVVGSNIFNIAVILGVTALIAPIPLQLHMVRRDVLVIIAVACTPLLALLTGGVIGRWLGAAMVAALLAYLWRGYVAGTRQNQRELEQAAERELEDELAAPSSGWLGRPMGSALLIIAGLGTLVAGSTLLVNAASSFARGLGVSELVIGLTIVAAGTSAPELVTSLVAALRKQSDISVGNILGSNIFNILGILGLTCAITPQHITPQVFALDIPVMVAVSIACIPIMRSGARISRGEGVLLLAAYSAYIVVLFVYAPTWFATA</sequence>